<organism evidence="1 2">
    <name type="scientific">Lithospermum erythrorhizon</name>
    <name type="common">Purple gromwell</name>
    <name type="synonym">Lithospermum officinale var. erythrorhizon</name>
    <dbReference type="NCBI Taxonomy" id="34254"/>
    <lineage>
        <taxon>Eukaryota</taxon>
        <taxon>Viridiplantae</taxon>
        <taxon>Streptophyta</taxon>
        <taxon>Embryophyta</taxon>
        <taxon>Tracheophyta</taxon>
        <taxon>Spermatophyta</taxon>
        <taxon>Magnoliopsida</taxon>
        <taxon>eudicotyledons</taxon>
        <taxon>Gunneridae</taxon>
        <taxon>Pentapetalae</taxon>
        <taxon>asterids</taxon>
        <taxon>lamiids</taxon>
        <taxon>Boraginales</taxon>
        <taxon>Boraginaceae</taxon>
        <taxon>Boraginoideae</taxon>
        <taxon>Lithospermeae</taxon>
        <taxon>Lithospermum</taxon>
    </lineage>
</organism>
<comment type="caution">
    <text evidence="1">The sequence shown here is derived from an EMBL/GenBank/DDBJ whole genome shotgun (WGS) entry which is preliminary data.</text>
</comment>
<reference evidence="1 2" key="1">
    <citation type="submission" date="2024-01" db="EMBL/GenBank/DDBJ databases">
        <title>The complete chloroplast genome sequence of Lithospermum erythrorhizon: insights into the phylogenetic relationship among Boraginaceae species and the maternal lineages of purple gromwells.</title>
        <authorList>
            <person name="Okada T."/>
            <person name="Watanabe K."/>
        </authorList>
    </citation>
    <scope>NUCLEOTIDE SEQUENCE [LARGE SCALE GENOMIC DNA]</scope>
</reference>
<dbReference type="Proteomes" id="UP001454036">
    <property type="component" value="Unassembled WGS sequence"/>
</dbReference>
<proteinExistence type="predicted"/>
<protein>
    <submittedName>
        <fullName evidence="1">Uncharacterized protein</fullName>
    </submittedName>
</protein>
<name>A0AAV3QP33_LITER</name>
<sequence>MVEFTIVGRSEGAYNDIIGRPVLSQFKDYGDPRQPEDGERMLPSLHKVHQGARGEPEEEEPHEDVRNVLFDEKDPAKVFKIGTTLGLEHE</sequence>
<accession>A0AAV3QP33</accession>
<evidence type="ECO:0000313" key="2">
    <source>
        <dbReference type="Proteomes" id="UP001454036"/>
    </source>
</evidence>
<gene>
    <name evidence="1" type="ORF">LIER_20322</name>
</gene>
<dbReference type="AlphaFoldDB" id="A0AAV3QP33"/>
<dbReference type="EMBL" id="BAABME010005150">
    <property type="protein sequence ID" value="GAA0164766.1"/>
    <property type="molecule type" value="Genomic_DNA"/>
</dbReference>
<keyword evidence="2" id="KW-1185">Reference proteome</keyword>
<evidence type="ECO:0000313" key="1">
    <source>
        <dbReference type="EMBL" id="GAA0164766.1"/>
    </source>
</evidence>